<organism evidence="7 8">
    <name type="scientific">Brucella thiophenivorans</name>
    <dbReference type="NCBI Taxonomy" id="571255"/>
    <lineage>
        <taxon>Bacteria</taxon>
        <taxon>Pseudomonadati</taxon>
        <taxon>Pseudomonadota</taxon>
        <taxon>Alphaproteobacteria</taxon>
        <taxon>Hyphomicrobiales</taxon>
        <taxon>Brucellaceae</taxon>
        <taxon>Brucella/Ochrobactrum group</taxon>
        <taxon>Brucella</taxon>
    </lineage>
</organism>
<feature type="transmembrane region" description="Helical" evidence="5">
    <location>
        <begin position="82"/>
        <end position="104"/>
    </location>
</feature>
<comment type="caution">
    <text evidence="7">The sequence shown here is derived from an EMBL/GenBank/DDBJ whole genome shotgun (WGS) entry which is preliminary data.</text>
</comment>
<feature type="transmembrane region" description="Helical" evidence="5">
    <location>
        <begin position="359"/>
        <end position="377"/>
    </location>
</feature>
<keyword evidence="8" id="KW-1185">Reference proteome</keyword>
<dbReference type="PANTHER" id="PTHR37958:SF1">
    <property type="entry name" value="SODIUM-POTASSIUM_PROTON ANTIPORTER CHAA"/>
    <property type="match status" value="1"/>
</dbReference>
<evidence type="ECO:0000256" key="4">
    <source>
        <dbReference type="ARBA" id="ARBA00023136"/>
    </source>
</evidence>
<dbReference type="EMBL" id="NNRJ01000057">
    <property type="protein sequence ID" value="OYR12230.1"/>
    <property type="molecule type" value="Genomic_DNA"/>
</dbReference>
<evidence type="ECO:0000256" key="5">
    <source>
        <dbReference type="SAM" id="Phobius"/>
    </source>
</evidence>
<keyword evidence="4 5" id="KW-0472">Membrane</keyword>
<dbReference type="PANTHER" id="PTHR37958">
    <property type="entry name" value="SODIUM-POTASSIUM/PROTON ANTIPORTER CHAA"/>
    <property type="match status" value="1"/>
</dbReference>
<dbReference type="RefSeq" id="WP_094509201.1">
    <property type="nucleotide sequence ID" value="NZ_JBHEEK010000022.1"/>
</dbReference>
<sequence>MLAVETKASKRWLRKLTSPEHIFPVSSFFFAFLLFFIKASIIETNLLSFVIIEVTATTLVLCTIFAVLHHAEVIAQRVGEPYGMLILTLAVTCIEVSIIISMMLHGENNPTLARESVFSTVMIVCSGIVGLAITLGALRHKRQELKTQGTTAFLSVLIATTGLTMILPNYTLSAGSTGTFTPIQLMFVALLSFLLYASFLIAQSKGQKDDFIQCAADEQSRAPDSDSSMPAHFIFLMTGLFGIVLLTEFVASGVENGLAYLNVPQTDAIVGALIAAVILLPEAISAIRASLNNQLQRGLNIALGSACATIGLTIPAVAIASLVVSRPLSLGLDHGDIVLILMALSMSALSFATGRTTLLTGLSHLVIFVAYLMLIVVP</sequence>
<name>A0A256FBX5_9HYPH</name>
<dbReference type="Pfam" id="PF01699">
    <property type="entry name" value="Na_Ca_ex"/>
    <property type="match status" value="2"/>
</dbReference>
<feature type="domain" description="Sodium/calcium exchanger membrane region" evidence="6">
    <location>
        <begin position="54"/>
        <end position="203"/>
    </location>
</feature>
<evidence type="ECO:0000313" key="7">
    <source>
        <dbReference type="EMBL" id="OYR12230.1"/>
    </source>
</evidence>
<dbReference type="GO" id="GO:0015386">
    <property type="term" value="F:potassium:proton antiporter activity"/>
    <property type="evidence" value="ECO:0007669"/>
    <property type="project" value="TreeGrafter"/>
</dbReference>
<dbReference type="GO" id="GO:0005886">
    <property type="term" value="C:plasma membrane"/>
    <property type="evidence" value="ECO:0007669"/>
    <property type="project" value="TreeGrafter"/>
</dbReference>
<comment type="subcellular location">
    <subcellularLocation>
        <location evidence="1">Membrane</location>
        <topology evidence="1">Multi-pass membrane protein</topology>
    </subcellularLocation>
</comment>
<dbReference type="AlphaFoldDB" id="A0A256FBX5"/>
<proteinExistence type="predicted"/>
<feature type="transmembrane region" description="Helical" evidence="5">
    <location>
        <begin position="116"/>
        <end position="138"/>
    </location>
</feature>
<feature type="transmembrane region" description="Helical" evidence="5">
    <location>
        <begin position="299"/>
        <end position="323"/>
    </location>
</feature>
<feature type="transmembrane region" description="Helical" evidence="5">
    <location>
        <begin position="269"/>
        <end position="287"/>
    </location>
</feature>
<gene>
    <name evidence="7" type="ORF">CEV31_3626</name>
</gene>
<reference evidence="7 8" key="1">
    <citation type="submission" date="2017-07" db="EMBL/GenBank/DDBJ databases">
        <title>Phylogenetic study on the rhizospheric bacterium Ochrobactrum sp. A44.</title>
        <authorList>
            <person name="Krzyzanowska D.M."/>
            <person name="Ossowicki A."/>
            <person name="Rajewska M."/>
            <person name="Maciag T."/>
            <person name="Kaczynski Z."/>
            <person name="Czerwicka M."/>
            <person name="Jafra S."/>
        </authorList>
    </citation>
    <scope>NUCLEOTIDE SEQUENCE [LARGE SCALE GENOMIC DNA]</scope>
    <source>
        <strain evidence="7 8">DSM 7216</strain>
    </source>
</reference>
<evidence type="ECO:0000256" key="2">
    <source>
        <dbReference type="ARBA" id="ARBA00022692"/>
    </source>
</evidence>
<dbReference type="GO" id="GO:0015385">
    <property type="term" value="F:sodium:proton antiporter activity"/>
    <property type="evidence" value="ECO:0007669"/>
    <property type="project" value="TreeGrafter"/>
</dbReference>
<dbReference type="InterPro" id="IPR052946">
    <property type="entry name" value="Alkaline_pH_Ca-Antiporter"/>
</dbReference>
<keyword evidence="3 5" id="KW-1133">Transmembrane helix</keyword>
<feature type="transmembrane region" description="Helical" evidence="5">
    <location>
        <begin position="231"/>
        <end position="249"/>
    </location>
</feature>
<feature type="transmembrane region" description="Helical" evidence="5">
    <location>
        <begin position="47"/>
        <end position="70"/>
    </location>
</feature>
<keyword evidence="2 5" id="KW-0812">Transmembrane</keyword>
<evidence type="ECO:0000313" key="8">
    <source>
        <dbReference type="Proteomes" id="UP000215590"/>
    </source>
</evidence>
<feature type="transmembrane region" description="Helical" evidence="5">
    <location>
        <begin position="183"/>
        <end position="202"/>
    </location>
</feature>
<feature type="transmembrane region" description="Helical" evidence="5">
    <location>
        <begin position="335"/>
        <end position="352"/>
    </location>
</feature>
<dbReference type="InterPro" id="IPR004837">
    <property type="entry name" value="NaCa_Exmemb"/>
</dbReference>
<protein>
    <submittedName>
        <fullName evidence="7">Sodium/calcium exchanger family protein</fullName>
    </submittedName>
</protein>
<dbReference type="OrthoDB" id="9787814at2"/>
<dbReference type="Proteomes" id="UP000215590">
    <property type="component" value="Unassembled WGS sequence"/>
</dbReference>
<feature type="transmembrane region" description="Helical" evidence="5">
    <location>
        <begin position="150"/>
        <end position="171"/>
    </location>
</feature>
<accession>A0A256FBX5</accession>
<evidence type="ECO:0000259" key="6">
    <source>
        <dbReference type="Pfam" id="PF01699"/>
    </source>
</evidence>
<feature type="transmembrane region" description="Helical" evidence="5">
    <location>
        <begin position="21"/>
        <end position="41"/>
    </location>
</feature>
<evidence type="ECO:0000256" key="1">
    <source>
        <dbReference type="ARBA" id="ARBA00004141"/>
    </source>
</evidence>
<feature type="domain" description="Sodium/calcium exchanger membrane region" evidence="6">
    <location>
        <begin position="233"/>
        <end position="376"/>
    </location>
</feature>
<evidence type="ECO:0000256" key="3">
    <source>
        <dbReference type="ARBA" id="ARBA00022989"/>
    </source>
</evidence>